<evidence type="ECO:0000256" key="1">
    <source>
        <dbReference type="SAM" id="SignalP"/>
    </source>
</evidence>
<protein>
    <recommendedName>
        <fullName evidence="4">Cysteine rich repeat-containing protein</fullName>
    </recommendedName>
</protein>
<keyword evidence="3" id="KW-1185">Reference proteome</keyword>
<sequence>MPIDRFTVRNFRMMSGLVFCFAMVPATSHAFTQDDQRRLCTGDVFRLCASEIPNVERITACMRRQRASLSDGCRSVFGKPVEQSASAK</sequence>
<name>A0A1H1UHM4_9BRAD</name>
<accession>A0A1H1UHM4</accession>
<evidence type="ECO:0000313" key="3">
    <source>
        <dbReference type="Proteomes" id="UP000243904"/>
    </source>
</evidence>
<gene>
    <name evidence="2" type="ORF">SAMN05444158_2967</name>
</gene>
<dbReference type="Proteomes" id="UP000243904">
    <property type="component" value="Chromosome I"/>
</dbReference>
<feature type="signal peptide" evidence="1">
    <location>
        <begin position="1"/>
        <end position="30"/>
    </location>
</feature>
<dbReference type="EMBL" id="LT629750">
    <property type="protein sequence ID" value="SDS71973.1"/>
    <property type="molecule type" value="Genomic_DNA"/>
</dbReference>
<evidence type="ECO:0000313" key="2">
    <source>
        <dbReference type="EMBL" id="SDS71973.1"/>
    </source>
</evidence>
<organism evidence="2 3">
    <name type="scientific">Bradyrhizobium canariense</name>
    <dbReference type="NCBI Taxonomy" id="255045"/>
    <lineage>
        <taxon>Bacteria</taxon>
        <taxon>Pseudomonadati</taxon>
        <taxon>Pseudomonadota</taxon>
        <taxon>Alphaproteobacteria</taxon>
        <taxon>Hyphomicrobiales</taxon>
        <taxon>Nitrobacteraceae</taxon>
        <taxon>Bradyrhizobium</taxon>
    </lineage>
</organism>
<feature type="chain" id="PRO_5009262261" description="Cysteine rich repeat-containing protein" evidence="1">
    <location>
        <begin position="31"/>
        <end position="88"/>
    </location>
</feature>
<dbReference type="AlphaFoldDB" id="A0A1H1UHM4"/>
<reference evidence="3" key="1">
    <citation type="submission" date="2016-10" db="EMBL/GenBank/DDBJ databases">
        <authorList>
            <person name="Varghese N."/>
            <person name="Submissions S."/>
        </authorList>
    </citation>
    <scope>NUCLEOTIDE SEQUENCE [LARGE SCALE GENOMIC DNA]</scope>
    <source>
        <strain evidence="3">GAS369</strain>
    </source>
</reference>
<proteinExistence type="predicted"/>
<evidence type="ECO:0008006" key="4">
    <source>
        <dbReference type="Google" id="ProtNLM"/>
    </source>
</evidence>
<keyword evidence="1" id="KW-0732">Signal</keyword>